<feature type="active site" description="Nucleophile" evidence="7">
    <location>
        <position position="231"/>
    </location>
</feature>
<dbReference type="SUPFAM" id="SSF53335">
    <property type="entry name" value="S-adenosyl-L-methionine-dependent methyltransferases"/>
    <property type="match status" value="1"/>
</dbReference>
<keyword evidence="11" id="KW-1185">Reference proteome</keyword>
<dbReference type="Pfam" id="PF17125">
    <property type="entry name" value="Methyltr_RsmF_N"/>
    <property type="match status" value="1"/>
</dbReference>
<evidence type="ECO:0000256" key="3">
    <source>
        <dbReference type="ARBA" id="ARBA00022603"/>
    </source>
</evidence>
<dbReference type="EMBL" id="CP060635">
    <property type="protein sequence ID" value="QNM08387.1"/>
    <property type="molecule type" value="Genomic_DNA"/>
</dbReference>
<dbReference type="Proteomes" id="UP000515860">
    <property type="component" value="Chromosome"/>
</dbReference>
<dbReference type="InterPro" id="IPR011023">
    <property type="entry name" value="Nop2p"/>
</dbReference>
<name>A0A7G9GC55_9FIRM</name>
<dbReference type="Gene3D" id="2.30.130.60">
    <property type="match status" value="1"/>
</dbReference>
<protein>
    <submittedName>
        <fullName evidence="10">RsmF rRNA methyltransferase first C-terminal domain-containing protein</fullName>
    </submittedName>
</protein>
<dbReference type="GO" id="GO:0008173">
    <property type="term" value="F:RNA methyltransferase activity"/>
    <property type="evidence" value="ECO:0007669"/>
    <property type="project" value="InterPro"/>
</dbReference>
<feature type="region of interest" description="Disordered" evidence="8">
    <location>
        <begin position="305"/>
        <end position="338"/>
    </location>
</feature>
<dbReference type="Pfam" id="PF13636">
    <property type="entry name" value="Methyltranf_PUA"/>
    <property type="match status" value="1"/>
</dbReference>
<dbReference type="InterPro" id="IPR023267">
    <property type="entry name" value="RCMT"/>
</dbReference>
<dbReference type="Gene3D" id="3.30.70.1170">
    <property type="entry name" value="Sun protein, domain 3"/>
    <property type="match status" value="1"/>
</dbReference>
<dbReference type="Pfam" id="PF01189">
    <property type="entry name" value="Methyltr_RsmB-F"/>
    <property type="match status" value="1"/>
</dbReference>
<dbReference type="PANTHER" id="PTHR22807:SF30">
    <property type="entry name" value="28S RRNA (CYTOSINE(4447)-C(5))-METHYLTRANSFERASE-RELATED"/>
    <property type="match status" value="1"/>
</dbReference>
<dbReference type="InterPro" id="IPR027391">
    <property type="entry name" value="Nol1_Nop2_Fmu_2"/>
</dbReference>
<dbReference type="Pfam" id="PF17126">
    <property type="entry name" value="RsmF_methylt_CI"/>
    <property type="match status" value="1"/>
</dbReference>
<accession>A0A7G9GC55</accession>
<dbReference type="Gene3D" id="3.40.50.150">
    <property type="entry name" value="Vaccinia Virus protein VP39"/>
    <property type="match status" value="1"/>
</dbReference>
<proteinExistence type="inferred from homology"/>
<comment type="similarity">
    <text evidence="1 7">Belongs to the class I-like SAM-binding methyltransferase superfamily. RsmB/NOP family.</text>
</comment>
<evidence type="ECO:0000256" key="6">
    <source>
        <dbReference type="ARBA" id="ARBA00022884"/>
    </source>
</evidence>
<dbReference type="InterPro" id="IPR049560">
    <property type="entry name" value="MeTrfase_RsmB-F_NOP2_cat"/>
</dbReference>
<evidence type="ECO:0000256" key="4">
    <source>
        <dbReference type="ARBA" id="ARBA00022679"/>
    </source>
</evidence>
<organism evidence="10 11">
    <name type="scientific">Wansuia hejianensis</name>
    <dbReference type="NCBI Taxonomy" id="2763667"/>
    <lineage>
        <taxon>Bacteria</taxon>
        <taxon>Bacillati</taxon>
        <taxon>Bacillota</taxon>
        <taxon>Clostridia</taxon>
        <taxon>Lachnospirales</taxon>
        <taxon>Lachnospiraceae</taxon>
        <taxon>Wansuia</taxon>
    </lineage>
</organism>
<dbReference type="RefSeq" id="WP_249328735.1">
    <property type="nucleotide sequence ID" value="NZ_CP060635.1"/>
</dbReference>
<gene>
    <name evidence="10" type="ORF">H9Q79_16140</name>
</gene>
<keyword evidence="5 7" id="KW-0949">S-adenosyl-L-methionine</keyword>
<dbReference type="InterPro" id="IPR031340">
    <property type="entry name" value="RsmF_methylt_CI"/>
</dbReference>
<keyword evidence="6 7" id="KW-0694">RNA-binding</keyword>
<dbReference type="InterPro" id="IPR031341">
    <property type="entry name" value="Methyltr_RsmF_N"/>
</dbReference>
<evidence type="ECO:0000313" key="10">
    <source>
        <dbReference type="EMBL" id="QNM08387.1"/>
    </source>
</evidence>
<dbReference type="InterPro" id="IPR018314">
    <property type="entry name" value="RsmB/NOL1/NOP2-like_CS"/>
</dbReference>
<dbReference type="GO" id="GO:0003723">
    <property type="term" value="F:RNA binding"/>
    <property type="evidence" value="ECO:0007669"/>
    <property type="project" value="UniProtKB-UniRule"/>
</dbReference>
<dbReference type="KEGG" id="whj:H9Q79_16140"/>
<dbReference type="PRINTS" id="PR02008">
    <property type="entry name" value="RCMTFAMILY"/>
</dbReference>
<evidence type="ECO:0000256" key="1">
    <source>
        <dbReference type="ARBA" id="ARBA00007494"/>
    </source>
</evidence>
<feature type="compositionally biased region" description="Basic and acidic residues" evidence="8">
    <location>
        <begin position="305"/>
        <end position="320"/>
    </location>
</feature>
<evidence type="ECO:0000256" key="8">
    <source>
        <dbReference type="SAM" id="MobiDB-lite"/>
    </source>
</evidence>
<dbReference type="PROSITE" id="PS51686">
    <property type="entry name" value="SAM_MT_RSMB_NOP"/>
    <property type="match status" value="1"/>
</dbReference>
<dbReference type="GO" id="GO:0006396">
    <property type="term" value="P:RNA processing"/>
    <property type="evidence" value="ECO:0007669"/>
    <property type="project" value="InterPro"/>
</dbReference>
<dbReference type="GO" id="GO:0001510">
    <property type="term" value="P:RNA methylation"/>
    <property type="evidence" value="ECO:0007669"/>
    <property type="project" value="InterPro"/>
</dbReference>
<dbReference type="CDD" id="cd21147">
    <property type="entry name" value="RsmF_methylt_CTD1"/>
    <property type="match status" value="1"/>
</dbReference>
<dbReference type="PANTHER" id="PTHR22807">
    <property type="entry name" value="NOP2 YEAST -RELATED NOL1/NOP2/FMU SUN DOMAIN-CONTAINING"/>
    <property type="match status" value="1"/>
</dbReference>
<feature type="binding site" evidence="7">
    <location>
        <begin position="109"/>
        <end position="115"/>
    </location>
    <ligand>
        <name>S-adenosyl-L-methionine</name>
        <dbReference type="ChEBI" id="CHEBI:59789"/>
    </ligand>
</feature>
<reference evidence="10 11" key="1">
    <citation type="submission" date="2020-08" db="EMBL/GenBank/DDBJ databases">
        <authorList>
            <person name="Liu C."/>
            <person name="Sun Q."/>
        </authorList>
    </citation>
    <scope>NUCLEOTIDE SEQUENCE [LARGE SCALE GENOMIC DNA]</scope>
    <source>
        <strain evidence="10 11">NSJ-29</strain>
    </source>
</reference>
<feature type="binding site" evidence="7">
    <location>
        <position position="133"/>
    </location>
    <ligand>
        <name>S-adenosyl-L-methionine</name>
        <dbReference type="ChEBI" id="CHEBI:59789"/>
    </ligand>
</feature>
<dbReference type="CDD" id="cd02440">
    <property type="entry name" value="AdoMet_MTases"/>
    <property type="match status" value="1"/>
</dbReference>
<dbReference type="GO" id="GO:0008757">
    <property type="term" value="F:S-adenosylmethionine-dependent methyltransferase activity"/>
    <property type="evidence" value="ECO:0007669"/>
    <property type="project" value="InterPro"/>
</dbReference>
<evidence type="ECO:0000259" key="9">
    <source>
        <dbReference type="PROSITE" id="PS51686"/>
    </source>
</evidence>
<feature type="binding site" evidence="7">
    <location>
        <position position="178"/>
    </location>
    <ligand>
        <name>S-adenosyl-L-methionine</name>
        <dbReference type="ChEBI" id="CHEBI:59789"/>
    </ligand>
</feature>
<feature type="domain" description="SAM-dependent MTase RsmB/NOP-type" evidence="9">
    <location>
        <begin position="22"/>
        <end position="301"/>
    </location>
</feature>
<evidence type="ECO:0000256" key="7">
    <source>
        <dbReference type="PROSITE-ProRule" id="PRU01023"/>
    </source>
</evidence>
<comment type="caution">
    <text evidence="7">Lacks conserved residue(s) required for the propagation of feature annotation.</text>
</comment>
<dbReference type="InterPro" id="IPR029063">
    <property type="entry name" value="SAM-dependent_MTases_sf"/>
</dbReference>
<dbReference type="InterPro" id="IPR001678">
    <property type="entry name" value="MeTrfase_RsmB-F_NOP2_dom"/>
</dbReference>
<evidence type="ECO:0000256" key="5">
    <source>
        <dbReference type="ARBA" id="ARBA00022691"/>
    </source>
</evidence>
<dbReference type="AlphaFoldDB" id="A0A7G9GC55"/>
<dbReference type="NCBIfam" id="TIGR00446">
    <property type="entry name" value="nop2p"/>
    <property type="match status" value="1"/>
</dbReference>
<evidence type="ECO:0000313" key="11">
    <source>
        <dbReference type="Proteomes" id="UP000515860"/>
    </source>
</evidence>
<keyword evidence="4 7" id="KW-0808">Transferase</keyword>
<sequence length="479" mass="54226">MVLPEQFKNRMRNMLGDEYQDFIDSYEMPRQYGLRVNTLKVSPEEFGEMAPFPVERIPWIKNGFFYKEGIFPARHPYYAAGVYYLQEPSAMTPASRLSVEPGDRVLDLCAAPGGKATELAARLKGKGVLVANDISNSRARALLHNLELFGAANIFVTNEIPARLAESFPGYFDKILVDAPCSGEGMFRKDPDVIGSWSSERVDFFAKQQRSIVKSAVEMLRPGGVMLYSTCTFSAEENEGTVGWLLEQNPELELLKLEPYEGFSEGKPEWGGGNETLSCCVRIWPHRMNGEGHFMALLRKRTAGSEDERKRLEQQEEKQQNRVKRKKKEQPKAEGKLEAEEKKHLEAFLREGGAQLPCGRVESRGGKAYLVPEMPDSVKGIRFLRNGLYLGEFKKGRFEPSEAYAMYLSPECYSKVLSFGAESEQVEMYLRGETVFDIKVGEKCKNGWNLVCVDKFSLGWGKLSNGVLKNKYLCSWRKN</sequence>
<keyword evidence="3 7" id="KW-0489">Methyltransferase</keyword>
<keyword evidence="2" id="KW-0963">Cytoplasm</keyword>
<dbReference type="PROSITE" id="PS01153">
    <property type="entry name" value="NOL1_NOP2_SUN"/>
    <property type="match status" value="1"/>
</dbReference>
<evidence type="ECO:0000256" key="2">
    <source>
        <dbReference type="ARBA" id="ARBA00022490"/>
    </source>
</evidence>